<protein>
    <recommendedName>
        <fullName evidence="1">Aminoglycoside phosphotransferase domain-containing protein</fullName>
    </recommendedName>
</protein>
<organism evidence="2 3">
    <name type="scientific">Helicocarpus griseus UAMH5409</name>
    <dbReference type="NCBI Taxonomy" id="1447875"/>
    <lineage>
        <taxon>Eukaryota</taxon>
        <taxon>Fungi</taxon>
        <taxon>Dikarya</taxon>
        <taxon>Ascomycota</taxon>
        <taxon>Pezizomycotina</taxon>
        <taxon>Eurotiomycetes</taxon>
        <taxon>Eurotiomycetidae</taxon>
        <taxon>Onygenales</taxon>
        <taxon>Ajellomycetaceae</taxon>
        <taxon>Helicocarpus</taxon>
    </lineage>
</organism>
<evidence type="ECO:0000259" key="1">
    <source>
        <dbReference type="Pfam" id="PF01636"/>
    </source>
</evidence>
<dbReference type="SUPFAM" id="SSF56112">
    <property type="entry name" value="Protein kinase-like (PK-like)"/>
    <property type="match status" value="1"/>
</dbReference>
<dbReference type="InterPro" id="IPR002575">
    <property type="entry name" value="Aminoglycoside_PTrfase"/>
</dbReference>
<dbReference type="Pfam" id="PF01636">
    <property type="entry name" value="APH"/>
    <property type="match status" value="1"/>
</dbReference>
<dbReference type="InterPro" id="IPR011009">
    <property type="entry name" value="Kinase-like_dom_sf"/>
</dbReference>
<dbReference type="Proteomes" id="UP000223968">
    <property type="component" value="Unassembled WGS sequence"/>
</dbReference>
<dbReference type="PANTHER" id="PTHR21310:SF37">
    <property type="entry name" value="AMINOGLYCOSIDE PHOSPHOTRANSFERASE DOMAIN-CONTAINING PROTEIN"/>
    <property type="match status" value="1"/>
</dbReference>
<evidence type="ECO:0000313" key="2">
    <source>
        <dbReference type="EMBL" id="PGH05240.1"/>
    </source>
</evidence>
<evidence type="ECO:0000313" key="3">
    <source>
        <dbReference type="Proteomes" id="UP000223968"/>
    </source>
</evidence>
<dbReference type="OrthoDB" id="4206066at2759"/>
<name>A0A2B7X8N8_9EURO</name>
<gene>
    <name evidence="2" type="ORF">AJ79_06851</name>
</gene>
<dbReference type="PANTHER" id="PTHR21310">
    <property type="entry name" value="AMINOGLYCOSIDE PHOSPHOTRANSFERASE-RELATED-RELATED"/>
    <property type="match status" value="1"/>
</dbReference>
<comment type="caution">
    <text evidence="2">The sequence shown here is derived from an EMBL/GenBank/DDBJ whole genome shotgun (WGS) entry which is preliminary data.</text>
</comment>
<keyword evidence="3" id="KW-1185">Reference proteome</keyword>
<dbReference type="InterPro" id="IPR051678">
    <property type="entry name" value="AGP_Transferase"/>
</dbReference>
<reference evidence="2 3" key="1">
    <citation type="submission" date="2017-10" db="EMBL/GenBank/DDBJ databases">
        <title>Comparative genomics in systemic dimorphic fungi from Ajellomycetaceae.</title>
        <authorList>
            <person name="Munoz J.F."/>
            <person name="Mcewen J.G."/>
            <person name="Clay O.K."/>
            <person name="Cuomo C.A."/>
        </authorList>
    </citation>
    <scope>NUCLEOTIDE SEQUENCE [LARGE SCALE GENOMIC DNA]</scope>
    <source>
        <strain evidence="2 3">UAMH5409</strain>
    </source>
</reference>
<accession>A0A2B7X8N8</accession>
<proteinExistence type="predicted"/>
<dbReference type="Gene3D" id="3.30.200.20">
    <property type="entry name" value="Phosphorylase Kinase, domain 1"/>
    <property type="match status" value="1"/>
</dbReference>
<feature type="domain" description="Aminoglycoside phosphotransferase" evidence="1">
    <location>
        <begin position="69"/>
        <end position="202"/>
    </location>
</feature>
<dbReference type="AlphaFoldDB" id="A0A2B7X8N8"/>
<sequence>MDQITKHKLDQAAQSLIASIDPSKVCDLASSFHPDKIPCRIFSDWIEGSYNVCFPVVFNQDERSMEGEKWMVRIPLLPRLAFPEEKMRGEIATMKYIAEKTTIPIPRLYGYSVRNDSILGLPFMLVEYIEGKTLFNTVLQDLEHDTREHLYDQLGNVYIQLYQQQFPRVGALTLDKDDKDWIFENNRPLTVDINEQEARDAIRNEEDARWYLYGIFASQGILMEWVKP</sequence>
<dbReference type="EMBL" id="PDNB01000127">
    <property type="protein sequence ID" value="PGH05240.1"/>
    <property type="molecule type" value="Genomic_DNA"/>
</dbReference>